<dbReference type="Proteomes" id="UP000008721">
    <property type="component" value="Chromosome"/>
</dbReference>
<dbReference type="GO" id="GO:0006281">
    <property type="term" value="P:DNA repair"/>
    <property type="evidence" value="ECO:0007669"/>
    <property type="project" value="InterPro"/>
</dbReference>
<dbReference type="SUPFAM" id="SSF48150">
    <property type="entry name" value="DNA-glycosylase"/>
    <property type="match status" value="1"/>
</dbReference>
<evidence type="ECO:0000313" key="2">
    <source>
        <dbReference type="Proteomes" id="UP000008721"/>
    </source>
</evidence>
<dbReference type="InterPro" id="IPR011257">
    <property type="entry name" value="DNA_glycosylase"/>
</dbReference>
<dbReference type="RefSeq" id="WP_013459816.1">
    <property type="nucleotide sequence ID" value="NC_014762.1"/>
</dbReference>
<dbReference type="eggNOG" id="COG0177">
    <property type="taxonomic scope" value="Bacteria"/>
</dbReference>
<keyword evidence="2" id="KW-1185">Reference proteome</keyword>
<accession>E4U2N4</accession>
<gene>
    <name evidence="1" type="ordered locus">Sulku_0955</name>
</gene>
<reference evidence="1 2" key="1">
    <citation type="journal article" date="2012" name="Stand. Genomic Sci.">
        <title>Complete genome sequence of the sulfur compounds oxidizing chemolithoautotroph Sulfuricurvum kujiense type strain (YK-1(T)).</title>
        <authorList>
            <person name="Han C."/>
            <person name="Kotsyurbenko O."/>
            <person name="Chertkov O."/>
            <person name="Held B."/>
            <person name="Lapidus A."/>
            <person name="Nolan M."/>
            <person name="Lucas S."/>
            <person name="Hammon N."/>
            <person name="Deshpande S."/>
            <person name="Cheng J.F."/>
            <person name="Tapia R."/>
            <person name="Goodwin L.A."/>
            <person name="Pitluck S."/>
            <person name="Liolios K."/>
            <person name="Pagani I."/>
            <person name="Ivanova N."/>
            <person name="Mavromatis K."/>
            <person name="Mikhailova N."/>
            <person name="Pati A."/>
            <person name="Chen A."/>
            <person name="Palaniappan K."/>
            <person name="Land M."/>
            <person name="Hauser L."/>
            <person name="Chang Y.J."/>
            <person name="Jeffries C.D."/>
            <person name="Brambilla E.M."/>
            <person name="Rohde M."/>
            <person name="Spring S."/>
            <person name="Sikorski J."/>
            <person name="Goker M."/>
            <person name="Woyke T."/>
            <person name="Bristow J."/>
            <person name="Eisen J.A."/>
            <person name="Markowitz V."/>
            <person name="Hugenholtz P."/>
            <person name="Kyrpides N.C."/>
            <person name="Klenk H.P."/>
            <person name="Detter J.C."/>
        </authorList>
    </citation>
    <scope>NUCLEOTIDE SEQUENCE [LARGE SCALE GENOMIC DNA]</scope>
    <source>
        <strain evidence="2">ATCC BAA-921 / DSM 16994 / JCM 11577 / YK-1</strain>
    </source>
</reference>
<name>E4U2N4_SULKY</name>
<dbReference type="KEGG" id="sku:Sulku_0955"/>
<dbReference type="AlphaFoldDB" id="E4U2N4"/>
<organism evidence="1 2">
    <name type="scientific">Sulfuricurvum kujiense (strain ATCC BAA-921 / DSM 16994 / JCM 11577 / YK-1)</name>
    <dbReference type="NCBI Taxonomy" id="709032"/>
    <lineage>
        <taxon>Bacteria</taxon>
        <taxon>Pseudomonadati</taxon>
        <taxon>Campylobacterota</taxon>
        <taxon>Epsilonproteobacteria</taxon>
        <taxon>Campylobacterales</taxon>
        <taxon>Sulfurimonadaceae</taxon>
        <taxon>Sulfuricurvum</taxon>
    </lineage>
</organism>
<protein>
    <recommendedName>
        <fullName evidence="3">TIGR02757 family protein</fullName>
    </recommendedName>
</protein>
<dbReference type="NCBIfam" id="TIGR02757">
    <property type="entry name" value="TIGR02757 family protein"/>
    <property type="match status" value="1"/>
</dbReference>
<dbReference type="Pfam" id="PF09674">
    <property type="entry name" value="DUF2400"/>
    <property type="match status" value="1"/>
</dbReference>
<proteinExistence type="predicted"/>
<sequence>MRDIKAYLDAQVEARNCADELCNERPDPLMVARRFKEEHHSLTCALFAYGNAKAIVSFLSSLEQDLIDADEAHLRRRLEGKYYRFQSNEDIVQWFITLRALKAAGGAEKVFMDGYTDGFIPGLNALITTLYDLNPYRSKGYEFLITKPIASIAKASAMKRWMMYLRWMVRNNELDMGLWRGVDQSDLIMPLDTHTFNVSRRLGLLKRSQCNLQAAIELTEVFKKFDPYDPVKYDFALYRLGQEKSFLENEAEDIKIPV</sequence>
<dbReference type="EMBL" id="CP002355">
    <property type="protein sequence ID" value="ADR33619.1"/>
    <property type="molecule type" value="Genomic_DNA"/>
</dbReference>
<dbReference type="STRING" id="709032.Sulku_0955"/>
<evidence type="ECO:0008006" key="3">
    <source>
        <dbReference type="Google" id="ProtNLM"/>
    </source>
</evidence>
<dbReference type="GO" id="GO:0003824">
    <property type="term" value="F:catalytic activity"/>
    <property type="evidence" value="ECO:0007669"/>
    <property type="project" value="InterPro"/>
</dbReference>
<evidence type="ECO:0000313" key="1">
    <source>
        <dbReference type="EMBL" id="ADR33619.1"/>
    </source>
</evidence>
<dbReference type="InterPro" id="IPR014127">
    <property type="entry name" value="CHP02757"/>
</dbReference>
<dbReference type="HOGENOM" id="CLU_064298_0_0_7"/>